<proteinExistence type="predicted"/>
<dbReference type="AlphaFoldDB" id="A0A2L2XC09"/>
<dbReference type="Proteomes" id="UP000239549">
    <property type="component" value="Unassembled WGS sequence"/>
</dbReference>
<organism evidence="1 2">
    <name type="scientific">Desulfocucumis palustris</name>
    <dbReference type="NCBI Taxonomy" id="1898651"/>
    <lineage>
        <taxon>Bacteria</taxon>
        <taxon>Bacillati</taxon>
        <taxon>Bacillota</taxon>
        <taxon>Clostridia</taxon>
        <taxon>Eubacteriales</taxon>
        <taxon>Desulfocucumaceae</taxon>
        <taxon>Desulfocucumis</taxon>
    </lineage>
</organism>
<dbReference type="EMBL" id="BFAV01000122">
    <property type="protein sequence ID" value="GBF33859.1"/>
    <property type="molecule type" value="Genomic_DNA"/>
</dbReference>
<reference evidence="2" key="1">
    <citation type="submission" date="2018-02" db="EMBL/GenBank/DDBJ databases">
        <title>Genome sequence of Desulfocucumis palustris strain NAW-5.</title>
        <authorList>
            <person name="Watanabe M."/>
            <person name="Kojima H."/>
            <person name="Fukui M."/>
        </authorList>
    </citation>
    <scope>NUCLEOTIDE SEQUENCE [LARGE SCALE GENOMIC DNA]</scope>
    <source>
        <strain evidence="2">NAW-5</strain>
    </source>
</reference>
<protein>
    <submittedName>
        <fullName evidence="1">Uncharacterized protein</fullName>
    </submittedName>
</protein>
<gene>
    <name evidence="1" type="ORF">DCCM_2970</name>
</gene>
<sequence length="43" mass="4669">MYLEGGLLLESGGLPVINTIRYLGKGVKLIREGYTCLLWSAAV</sequence>
<comment type="caution">
    <text evidence="1">The sequence shown here is derived from an EMBL/GenBank/DDBJ whole genome shotgun (WGS) entry which is preliminary data.</text>
</comment>
<evidence type="ECO:0000313" key="1">
    <source>
        <dbReference type="EMBL" id="GBF33859.1"/>
    </source>
</evidence>
<accession>A0A2L2XC09</accession>
<keyword evidence="2" id="KW-1185">Reference proteome</keyword>
<evidence type="ECO:0000313" key="2">
    <source>
        <dbReference type="Proteomes" id="UP000239549"/>
    </source>
</evidence>
<name>A0A2L2XC09_9FIRM</name>